<sequence length="24" mass="2822">MIICSNNIIMQKKKKEIAKMQTLD</sequence>
<accession>A0A0A9FN97</accession>
<reference evidence="1" key="2">
    <citation type="journal article" date="2015" name="Data Brief">
        <title>Shoot transcriptome of the giant reed, Arundo donax.</title>
        <authorList>
            <person name="Barrero R.A."/>
            <person name="Guerrero F.D."/>
            <person name="Moolhuijzen P."/>
            <person name="Goolsby J.A."/>
            <person name="Tidwell J."/>
            <person name="Bellgard S.E."/>
            <person name="Bellgard M.I."/>
        </authorList>
    </citation>
    <scope>NUCLEOTIDE SEQUENCE</scope>
    <source>
        <tissue evidence="1">Shoot tissue taken approximately 20 cm above the soil surface</tissue>
    </source>
</reference>
<reference evidence="1" key="1">
    <citation type="submission" date="2014-09" db="EMBL/GenBank/DDBJ databases">
        <authorList>
            <person name="Magalhaes I.L.F."/>
            <person name="Oliveira U."/>
            <person name="Santos F.R."/>
            <person name="Vidigal T.H.D.A."/>
            <person name="Brescovit A.D."/>
            <person name="Santos A.J."/>
        </authorList>
    </citation>
    <scope>NUCLEOTIDE SEQUENCE</scope>
    <source>
        <tissue evidence="1">Shoot tissue taken approximately 20 cm above the soil surface</tissue>
    </source>
</reference>
<evidence type="ECO:0000313" key="1">
    <source>
        <dbReference type="EMBL" id="JAE09773.1"/>
    </source>
</evidence>
<dbReference type="EMBL" id="GBRH01188123">
    <property type="protein sequence ID" value="JAE09773.1"/>
    <property type="molecule type" value="Transcribed_RNA"/>
</dbReference>
<organism evidence="1">
    <name type="scientific">Arundo donax</name>
    <name type="common">Giant reed</name>
    <name type="synonym">Donax arundinaceus</name>
    <dbReference type="NCBI Taxonomy" id="35708"/>
    <lineage>
        <taxon>Eukaryota</taxon>
        <taxon>Viridiplantae</taxon>
        <taxon>Streptophyta</taxon>
        <taxon>Embryophyta</taxon>
        <taxon>Tracheophyta</taxon>
        <taxon>Spermatophyta</taxon>
        <taxon>Magnoliopsida</taxon>
        <taxon>Liliopsida</taxon>
        <taxon>Poales</taxon>
        <taxon>Poaceae</taxon>
        <taxon>PACMAD clade</taxon>
        <taxon>Arundinoideae</taxon>
        <taxon>Arundineae</taxon>
        <taxon>Arundo</taxon>
    </lineage>
</organism>
<name>A0A0A9FN97_ARUDO</name>
<protein>
    <submittedName>
        <fullName evidence="1">Uncharacterized protein</fullName>
    </submittedName>
</protein>
<proteinExistence type="predicted"/>
<dbReference type="AlphaFoldDB" id="A0A0A9FN97"/>